<dbReference type="EMBL" id="FO203527">
    <property type="protein sequence ID" value="CCO61747.1"/>
    <property type="molecule type" value="Genomic_DNA"/>
</dbReference>
<evidence type="ECO:0000256" key="4">
    <source>
        <dbReference type="ARBA" id="ARBA00022729"/>
    </source>
</evidence>
<dbReference type="KEGG" id="vni:VIBNI_B2038"/>
<dbReference type="CDD" id="cd13603">
    <property type="entry name" value="PBP2_TRAP_Siap_TeaA_like"/>
    <property type="match status" value="1"/>
</dbReference>
<feature type="signal peptide" evidence="5">
    <location>
        <begin position="1"/>
        <end position="21"/>
    </location>
</feature>
<evidence type="ECO:0000256" key="1">
    <source>
        <dbReference type="ARBA" id="ARBA00004196"/>
    </source>
</evidence>
<comment type="subcellular location">
    <subcellularLocation>
        <location evidence="1">Cell envelope</location>
    </subcellularLocation>
</comment>
<accession>U4K8S9</accession>
<dbReference type="PANTHER" id="PTHR33376:SF4">
    <property type="entry name" value="SIALIC ACID-BINDING PERIPLASMIC PROTEIN SIAP"/>
    <property type="match status" value="1"/>
</dbReference>
<dbReference type="GO" id="GO:0030288">
    <property type="term" value="C:outer membrane-bounded periplasmic space"/>
    <property type="evidence" value="ECO:0007669"/>
    <property type="project" value="InterPro"/>
</dbReference>
<dbReference type="PATRIC" id="fig|1260221.3.peg.5594"/>
<keyword evidence="3" id="KW-0813">Transport</keyword>
<dbReference type="OrthoDB" id="8690069at2"/>
<dbReference type="Pfam" id="PF03480">
    <property type="entry name" value="DctP"/>
    <property type="match status" value="1"/>
</dbReference>
<evidence type="ECO:0000313" key="7">
    <source>
        <dbReference type="Proteomes" id="UP000016895"/>
    </source>
</evidence>
<gene>
    <name evidence="6" type="ORF">VIBNI_B2038</name>
</gene>
<dbReference type="RefSeq" id="WP_022562119.1">
    <property type="nucleotide sequence ID" value="NC_022543.1"/>
</dbReference>
<protein>
    <submittedName>
        <fullName evidence="6">Putative TRAP-type C4-dicarboxylate transport system, periplasmic component</fullName>
    </submittedName>
</protein>
<keyword evidence="4 5" id="KW-0732">Signal</keyword>
<reference evidence="6 7" key="1">
    <citation type="journal article" date="2013" name="ISME J.">
        <title>Comparative genomics of pathogenic lineages of Vibrio nigripulchritudo identifies virulence-associated traits.</title>
        <authorList>
            <person name="Goudenege D."/>
            <person name="Labreuche Y."/>
            <person name="Krin E."/>
            <person name="Ansquer D."/>
            <person name="Mangenot S."/>
            <person name="Calteau A."/>
            <person name="Medigue C."/>
            <person name="Mazel D."/>
            <person name="Polz M.F."/>
            <person name="Le Roux F."/>
        </authorList>
    </citation>
    <scope>NUCLEOTIDE SEQUENCE [LARGE SCALE GENOMIC DNA]</scope>
    <source>
        <strain evidence="7">SnF1</strain>
    </source>
</reference>
<organism evidence="6 7">
    <name type="scientific">Vibrio nigripulchritudo</name>
    <dbReference type="NCBI Taxonomy" id="28173"/>
    <lineage>
        <taxon>Bacteria</taxon>
        <taxon>Pseudomonadati</taxon>
        <taxon>Pseudomonadota</taxon>
        <taxon>Gammaproteobacteria</taxon>
        <taxon>Vibrionales</taxon>
        <taxon>Vibrionaceae</taxon>
        <taxon>Vibrio</taxon>
    </lineage>
</organism>
<dbReference type="Proteomes" id="UP000016895">
    <property type="component" value="Chromosome 2"/>
</dbReference>
<dbReference type="NCBIfam" id="NF037995">
    <property type="entry name" value="TRAP_S1"/>
    <property type="match status" value="1"/>
</dbReference>
<dbReference type="InterPro" id="IPR038404">
    <property type="entry name" value="TRAP_DctP_sf"/>
</dbReference>
<evidence type="ECO:0000256" key="5">
    <source>
        <dbReference type="SAM" id="SignalP"/>
    </source>
</evidence>
<keyword evidence="7" id="KW-1185">Reference proteome</keyword>
<name>U4K8S9_9VIBR</name>
<dbReference type="PANTHER" id="PTHR33376">
    <property type="match status" value="1"/>
</dbReference>
<evidence type="ECO:0000256" key="3">
    <source>
        <dbReference type="ARBA" id="ARBA00022448"/>
    </source>
</evidence>
<evidence type="ECO:0000313" key="6">
    <source>
        <dbReference type="EMBL" id="CCO61747.1"/>
    </source>
</evidence>
<proteinExistence type="inferred from homology"/>
<sequence>MKQLKTLMISPLLLVSAVSHAGLFGSDKTIKIGHYFAESHPQHIALQQFEKEVEEKTNGDIDVKIFPNAQLGSEEQLINGMRNGTIEVALFGSLMQSLDPRLGFAETPFLIRNYDHARKVLDSDVGTEIAGVFEEFGVKHLAYSVSGFRVISSNKKIEKPEDYGGLRMRVPNVAMFLEMAGLLGVNGQAMAFTEVFTALEQGVVDAQENPMSLIKAQGFYEVQKYIIETNHMFTSLNLGINKAFFEGLTAEQQKVVTEAAAKYSTNSWQAVVKDNDATKAFFVEQGVEVITPSDELVKWNQDAMKPLYQNMFKRHPWAEDMTNRVRAQ</sequence>
<dbReference type="AlphaFoldDB" id="U4K8S9"/>
<feature type="chain" id="PRO_5004650152" evidence="5">
    <location>
        <begin position="22"/>
        <end position="328"/>
    </location>
</feature>
<evidence type="ECO:0000256" key="2">
    <source>
        <dbReference type="ARBA" id="ARBA00009023"/>
    </source>
</evidence>
<dbReference type="PIRSF" id="PIRSF006470">
    <property type="entry name" value="DctB"/>
    <property type="match status" value="1"/>
</dbReference>
<dbReference type="InterPro" id="IPR004682">
    <property type="entry name" value="TRAP_DctP"/>
</dbReference>
<dbReference type="GO" id="GO:0055085">
    <property type="term" value="P:transmembrane transport"/>
    <property type="evidence" value="ECO:0007669"/>
    <property type="project" value="InterPro"/>
</dbReference>
<dbReference type="eggNOG" id="COG1638">
    <property type="taxonomic scope" value="Bacteria"/>
</dbReference>
<dbReference type="STRING" id="28173.VIBNI_B2038"/>
<dbReference type="Gene3D" id="3.40.190.170">
    <property type="entry name" value="Bacterial extracellular solute-binding protein, family 7"/>
    <property type="match status" value="1"/>
</dbReference>
<dbReference type="NCBIfam" id="TIGR00787">
    <property type="entry name" value="dctP"/>
    <property type="match status" value="1"/>
</dbReference>
<dbReference type="InterPro" id="IPR018389">
    <property type="entry name" value="DctP_fam"/>
</dbReference>
<comment type="similarity">
    <text evidence="2">Belongs to the bacterial solute-binding protein 7 family.</text>
</comment>